<sequence>MGCLLGHHNKSLREVMAPIQHQPPTDYPRPIPKTVAQSLFLTTRRWLSFAIFFFFLGLFRHSGHVLHGEKCKNTALHGGSSSLGH</sequence>
<proteinExistence type="predicted"/>
<accession>A0A6G1GY47</accession>
<dbReference type="Proteomes" id="UP000800041">
    <property type="component" value="Unassembled WGS sequence"/>
</dbReference>
<name>A0A6G1GY47_9PEZI</name>
<keyword evidence="2" id="KW-1185">Reference proteome</keyword>
<reference evidence="1" key="1">
    <citation type="journal article" date="2020" name="Stud. Mycol.">
        <title>101 Dothideomycetes genomes: a test case for predicting lifestyles and emergence of pathogens.</title>
        <authorList>
            <person name="Haridas S."/>
            <person name="Albert R."/>
            <person name="Binder M."/>
            <person name="Bloem J."/>
            <person name="Labutti K."/>
            <person name="Salamov A."/>
            <person name="Andreopoulos B."/>
            <person name="Baker S."/>
            <person name="Barry K."/>
            <person name="Bills G."/>
            <person name="Bluhm B."/>
            <person name="Cannon C."/>
            <person name="Castanera R."/>
            <person name="Culley D."/>
            <person name="Daum C."/>
            <person name="Ezra D."/>
            <person name="Gonzalez J."/>
            <person name="Henrissat B."/>
            <person name="Kuo A."/>
            <person name="Liang C."/>
            <person name="Lipzen A."/>
            <person name="Lutzoni F."/>
            <person name="Magnuson J."/>
            <person name="Mondo S."/>
            <person name="Nolan M."/>
            <person name="Ohm R."/>
            <person name="Pangilinan J."/>
            <person name="Park H.-J."/>
            <person name="Ramirez L."/>
            <person name="Alfaro M."/>
            <person name="Sun H."/>
            <person name="Tritt A."/>
            <person name="Yoshinaga Y."/>
            <person name="Zwiers L.-H."/>
            <person name="Turgeon B."/>
            <person name="Goodwin S."/>
            <person name="Spatafora J."/>
            <person name="Crous P."/>
            <person name="Grigoriev I."/>
        </authorList>
    </citation>
    <scope>NUCLEOTIDE SEQUENCE</scope>
    <source>
        <strain evidence="1">CBS 113979</strain>
    </source>
</reference>
<gene>
    <name evidence="1" type="ORF">K402DRAFT_102797</name>
</gene>
<protein>
    <submittedName>
        <fullName evidence="1">Uncharacterized protein</fullName>
    </submittedName>
</protein>
<evidence type="ECO:0000313" key="1">
    <source>
        <dbReference type="EMBL" id="KAF1985881.1"/>
    </source>
</evidence>
<dbReference type="AlphaFoldDB" id="A0A6G1GY47"/>
<organism evidence="1 2">
    <name type="scientific">Aulographum hederae CBS 113979</name>
    <dbReference type="NCBI Taxonomy" id="1176131"/>
    <lineage>
        <taxon>Eukaryota</taxon>
        <taxon>Fungi</taxon>
        <taxon>Dikarya</taxon>
        <taxon>Ascomycota</taxon>
        <taxon>Pezizomycotina</taxon>
        <taxon>Dothideomycetes</taxon>
        <taxon>Pleosporomycetidae</taxon>
        <taxon>Aulographales</taxon>
        <taxon>Aulographaceae</taxon>
    </lineage>
</organism>
<dbReference type="EMBL" id="ML977160">
    <property type="protein sequence ID" value="KAF1985881.1"/>
    <property type="molecule type" value="Genomic_DNA"/>
</dbReference>
<evidence type="ECO:0000313" key="2">
    <source>
        <dbReference type="Proteomes" id="UP000800041"/>
    </source>
</evidence>